<sequence length="55" mass="6556">MERVAFKSNSFEQADKWDVKQHVNLTLEERLSIARALKDRIHPKAKDVRQCHQPR</sequence>
<proteinExistence type="predicted"/>
<organism evidence="1">
    <name type="scientific">marine metagenome</name>
    <dbReference type="NCBI Taxonomy" id="408172"/>
    <lineage>
        <taxon>unclassified sequences</taxon>
        <taxon>metagenomes</taxon>
        <taxon>ecological metagenomes</taxon>
    </lineage>
</organism>
<name>A0A382C8H9_9ZZZZ</name>
<evidence type="ECO:0000313" key="1">
    <source>
        <dbReference type="EMBL" id="SVB22169.1"/>
    </source>
</evidence>
<dbReference type="AlphaFoldDB" id="A0A382C8H9"/>
<gene>
    <name evidence="1" type="ORF">METZ01_LOCUS175023</name>
</gene>
<reference evidence="1" key="1">
    <citation type="submission" date="2018-05" db="EMBL/GenBank/DDBJ databases">
        <authorList>
            <person name="Lanie J.A."/>
            <person name="Ng W.-L."/>
            <person name="Kazmierczak K.M."/>
            <person name="Andrzejewski T.M."/>
            <person name="Davidsen T.M."/>
            <person name="Wayne K.J."/>
            <person name="Tettelin H."/>
            <person name="Glass J.I."/>
            <person name="Rusch D."/>
            <person name="Podicherti R."/>
            <person name="Tsui H.-C.T."/>
            <person name="Winkler M.E."/>
        </authorList>
    </citation>
    <scope>NUCLEOTIDE SEQUENCE</scope>
</reference>
<dbReference type="EMBL" id="UINC01033228">
    <property type="protein sequence ID" value="SVB22169.1"/>
    <property type="molecule type" value="Genomic_DNA"/>
</dbReference>
<accession>A0A382C8H9</accession>
<protein>
    <submittedName>
        <fullName evidence="1">Uncharacterized protein</fullName>
    </submittedName>
</protein>